<gene>
    <name evidence="1" type="ORF">SAMN06296020_1062</name>
</gene>
<protein>
    <recommendedName>
        <fullName evidence="3">DUF1579 domain-containing protein</fullName>
    </recommendedName>
</protein>
<sequence>MKPQWLSKFAGTKWSGNGELWLDPEGNDSTKYQCELTIENHAIYYSWFYENERKEGHFTFNENGAIWYDSWHQTVAVQCTNVPEAWGIFTVNHAYEVPDNPDWGWRNKLSQRPDGSLVLQMTNITAWGEEGRAVRMVFTREDA</sequence>
<reference evidence="1" key="1">
    <citation type="submission" date="2017-05" db="EMBL/GenBank/DDBJ databases">
        <authorList>
            <person name="Varghese N."/>
            <person name="Submissions S."/>
        </authorList>
    </citation>
    <scope>NUCLEOTIDE SEQUENCE</scope>
    <source>
        <strain evidence="1">Su22</strain>
    </source>
</reference>
<comment type="caution">
    <text evidence="1">The sequence shown here is derived from an EMBL/GenBank/DDBJ whole genome shotgun (WGS) entry which is preliminary data.</text>
</comment>
<keyword evidence="2" id="KW-1185">Reference proteome</keyword>
<organism evidence="1 2">
    <name type="scientific">Anoxynatronum buryatiense</name>
    <dbReference type="NCBI Taxonomy" id="489973"/>
    <lineage>
        <taxon>Bacteria</taxon>
        <taxon>Bacillati</taxon>
        <taxon>Bacillota</taxon>
        <taxon>Clostridia</taxon>
        <taxon>Eubacteriales</taxon>
        <taxon>Clostridiaceae</taxon>
        <taxon>Anoxynatronum</taxon>
    </lineage>
</organism>
<name>A0AA46AIX7_9CLOT</name>
<proteinExistence type="predicted"/>
<evidence type="ECO:0008006" key="3">
    <source>
        <dbReference type="Google" id="ProtNLM"/>
    </source>
</evidence>
<accession>A0AA46AIX7</accession>
<dbReference type="AlphaFoldDB" id="A0AA46AIX7"/>
<dbReference type="EMBL" id="FXUF01000006">
    <property type="protein sequence ID" value="SMP55942.1"/>
    <property type="molecule type" value="Genomic_DNA"/>
</dbReference>
<dbReference type="RefSeq" id="WP_283409175.1">
    <property type="nucleotide sequence ID" value="NZ_FXUF01000006.1"/>
</dbReference>
<evidence type="ECO:0000313" key="2">
    <source>
        <dbReference type="Proteomes" id="UP001158066"/>
    </source>
</evidence>
<evidence type="ECO:0000313" key="1">
    <source>
        <dbReference type="EMBL" id="SMP55942.1"/>
    </source>
</evidence>
<dbReference type="Proteomes" id="UP001158066">
    <property type="component" value="Unassembled WGS sequence"/>
</dbReference>